<dbReference type="PROSITE" id="PS00687">
    <property type="entry name" value="ALDEHYDE_DEHYDR_GLU"/>
    <property type="match status" value="1"/>
</dbReference>
<protein>
    <recommendedName>
        <fullName evidence="4">Aldehyde dehydrogenase</fullName>
    </recommendedName>
</protein>
<keyword evidence="8" id="KW-0175">Coiled coil</keyword>
<dbReference type="EMBL" id="LUGM01000004">
    <property type="protein sequence ID" value="KYH13100.1"/>
    <property type="molecule type" value="Genomic_DNA"/>
</dbReference>
<dbReference type="GO" id="GO:0004029">
    <property type="term" value="F:aldehyde dehydrogenase (NAD+) activity"/>
    <property type="evidence" value="ECO:0007669"/>
    <property type="project" value="TreeGrafter"/>
</dbReference>
<reference evidence="10 11" key="1">
    <citation type="submission" date="2016-02" db="EMBL/GenBank/DDBJ databases">
        <title>Draft genome sequence of hydrocarbon degrading Staphylococcus saprophyticus Strain CNV2, isolated from crude-oil contaminated soil from Noonmati Oil Refinery, Guwahati, Assam, India.</title>
        <authorList>
            <person name="Mukherjee A."/>
            <person name="Chettri B."/>
            <person name="Langpoklakpam J."/>
            <person name="Singh A.K."/>
            <person name="Chattopadhyay D.J."/>
        </authorList>
    </citation>
    <scope>NUCLEOTIDE SEQUENCE [LARGE SCALE GENOMIC DNA]</scope>
    <source>
        <strain evidence="10 11">CNV2</strain>
    </source>
</reference>
<feature type="active site" evidence="5">
    <location>
        <position position="244"/>
    </location>
</feature>
<dbReference type="CDD" id="cd07136">
    <property type="entry name" value="ALDH_YwdH-P39616"/>
    <property type="match status" value="1"/>
</dbReference>
<dbReference type="FunFam" id="3.40.309.10:FF:000003">
    <property type="entry name" value="Aldehyde dehydrogenase"/>
    <property type="match status" value="1"/>
</dbReference>
<dbReference type="Pfam" id="PF00171">
    <property type="entry name" value="Aldedh"/>
    <property type="match status" value="1"/>
</dbReference>
<dbReference type="RefSeq" id="WP_061855607.1">
    <property type="nucleotide sequence ID" value="NZ_LUGM01000004.1"/>
</dbReference>
<dbReference type="SUPFAM" id="SSF53720">
    <property type="entry name" value="ALDH-like"/>
    <property type="match status" value="1"/>
</dbReference>
<evidence type="ECO:0000256" key="4">
    <source>
        <dbReference type="PIRNR" id="PIRNR036492"/>
    </source>
</evidence>
<dbReference type="InterPro" id="IPR016162">
    <property type="entry name" value="Ald_DH_N"/>
</dbReference>
<evidence type="ECO:0000256" key="6">
    <source>
        <dbReference type="PROSITE-ProRule" id="PRU10007"/>
    </source>
</evidence>
<evidence type="ECO:0000256" key="8">
    <source>
        <dbReference type="SAM" id="Coils"/>
    </source>
</evidence>
<evidence type="ECO:0000256" key="7">
    <source>
        <dbReference type="RuleBase" id="RU003345"/>
    </source>
</evidence>
<dbReference type="InterPro" id="IPR015590">
    <property type="entry name" value="Aldehyde_DH_dom"/>
</dbReference>
<evidence type="ECO:0000313" key="10">
    <source>
        <dbReference type="EMBL" id="KYH13100.1"/>
    </source>
</evidence>
<comment type="caution">
    <text evidence="10">The sequence shown here is derived from an EMBL/GenBank/DDBJ whole genome shotgun (WGS) entry which is preliminary data.</text>
</comment>
<dbReference type="PANTHER" id="PTHR43570:SF16">
    <property type="entry name" value="ALDEHYDE DEHYDROGENASE TYPE III, ISOFORM Q"/>
    <property type="match status" value="1"/>
</dbReference>
<keyword evidence="3" id="KW-0520">NAD</keyword>
<dbReference type="Proteomes" id="UP000075418">
    <property type="component" value="Unassembled WGS sequence"/>
</dbReference>
<dbReference type="PIRSF" id="PIRSF036492">
    <property type="entry name" value="ALDH"/>
    <property type="match status" value="1"/>
</dbReference>
<feature type="coiled-coil region" evidence="8">
    <location>
        <begin position="23"/>
        <end position="50"/>
    </location>
</feature>
<evidence type="ECO:0000313" key="11">
    <source>
        <dbReference type="Proteomes" id="UP000075418"/>
    </source>
</evidence>
<dbReference type="PROSITE" id="PS00070">
    <property type="entry name" value="ALDEHYDE_DEHYDR_CYS"/>
    <property type="match status" value="1"/>
</dbReference>
<evidence type="ECO:0000256" key="3">
    <source>
        <dbReference type="ARBA" id="ARBA00023027"/>
    </source>
</evidence>
<dbReference type="Gene3D" id="3.40.605.10">
    <property type="entry name" value="Aldehyde Dehydrogenase, Chain A, domain 1"/>
    <property type="match status" value="1"/>
</dbReference>
<evidence type="ECO:0000256" key="2">
    <source>
        <dbReference type="ARBA" id="ARBA00023002"/>
    </source>
</evidence>
<accession>A0A151A1R4</accession>
<dbReference type="InterPro" id="IPR012394">
    <property type="entry name" value="Aldehyde_DH_NAD(P)"/>
</dbReference>
<evidence type="ECO:0000256" key="5">
    <source>
        <dbReference type="PIRSR" id="PIRSR036492-1"/>
    </source>
</evidence>
<gene>
    <name evidence="10" type="ORF">A0131_12320</name>
</gene>
<name>A0A151A1R4_9STAP</name>
<dbReference type="PANTHER" id="PTHR43570">
    <property type="entry name" value="ALDEHYDE DEHYDROGENASE"/>
    <property type="match status" value="1"/>
</dbReference>
<feature type="domain" description="Aldehyde dehydrogenase" evidence="9">
    <location>
        <begin position="4"/>
        <end position="428"/>
    </location>
</feature>
<dbReference type="FunFam" id="3.40.605.10:FF:000004">
    <property type="entry name" value="Aldehyde dehydrogenase"/>
    <property type="match status" value="1"/>
</dbReference>
<proteinExistence type="inferred from homology"/>
<evidence type="ECO:0000259" key="9">
    <source>
        <dbReference type="Pfam" id="PF00171"/>
    </source>
</evidence>
<organism evidence="10 11">
    <name type="scientific">Staphylococcus kloosii</name>
    <dbReference type="NCBI Taxonomy" id="29384"/>
    <lineage>
        <taxon>Bacteria</taxon>
        <taxon>Bacillati</taxon>
        <taxon>Bacillota</taxon>
        <taxon>Bacilli</taxon>
        <taxon>Bacillales</taxon>
        <taxon>Staphylococcaceae</taxon>
        <taxon>Staphylococcus</taxon>
    </lineage>
</organism>
<dbReference type="Gene3D" id="3.40.309.10">
    <property type="entry name" value="Aldehyde Dehydrogenase, Chain A, domain 2"/>
    <property type="match status" value="1"/>
</dbReference>
<dbReference type="InterPro" id="IPR029510">
    <property type="entry name" value="Ald_DH_CS_GLU"/>
</dbReference>
<dbReference type="GO" id="GO:0006081">
    <property type="term" value="P:aldehyde metabolic process"/>
    <property type="evidence" value="ECO:0007669"/>
    <property type="project" value="InterPro"/>
</dbReference>
<feature type="active site" evidence="5 6">
    <location>
        <position position="210"/>
    </location>
</feature>
<keyword evidence="2 4" id="KW-0560">Oxidoreductase</keyword>
<dbReference type="GO" id="GO:0005737">
    <property type="term" value="C:cytoplasm"/>
    <property type="evidence" value="ECO:0007669"/>
    <property type="project" value="TreeGrafter"/>
</dbReference>
<comment type="similarity">
    <text evidence="1 4 7">Belongs to the aldehyde dehydrogenase family.</text>
</comment>
<evidence type="ECO:0000256" key="1">
    <source>
        <dbReference type="ARBA" id="ARBA00009986"/>
    </source>
</evidence>
<dbReference type="InterPro" id="IPR016160">
    <property type="entry name" value="Ald_DH_CS_CYS"/>
</dbReference>
<dbReference type="AlphaFoldDB" id="A0A151A1R4"/>
<dbReference type="InterPro" id="IPR016161">
    <property type="entry name" value="Ald_DH/histidinol_DH"/>
</dbReference>
<dbReference type="InterPro" id="IPR016163">
    <property type="entry name" value="Ald_DH_C"/>
</dbReference>
<sequence length="459" mass="51575">MNSIEQTFEQSRQYFKTHATKDVKFRKQQLKNLSKSIKNYETELLEAFNADLGKNKVEAFATEIGFVLKSIKLARKELKNWTKRKQVNTPLFMFPAKSYIMKEPYGTVLIIGPFNYPLQLVIEPLIGAIAAGNTAVIKPSEFTPHVTKVLRKIIEDVFNPEYVAVIEGEAETTQQLTALPFDYIFFTGSENVGRSVYQAASNNLTPVTLELGGKSPVIIDESANIKVTSERICFGKFTNAGQTCIAPDYLLVKKSIKNDLINALKATISEFYGTDVQQSEDFGRIVNERHFSRLAELLTEQQQNIVFGGTTNKDTLYIAPTIIDNVDVDAKIMQEEIFGPLLPIVTYEDFDDALALIQSKPKPLSLYLFSEDENATERVLNELSFGGGAINDTLMHIANPNLPFGGVGNSGIGQYHGKYSFDTFSHDKSYIFKTTRLESSVIFPPYKGKFKYIKTFFNK</sequence>